<name>A0A2Z2NUX5_9GAMM</name>
<proteinExistence type="predicted"/>
<dbReference type="GO" id="GO:0003700">
    <property type="term" value="F:DNA-binding transcription factor activity"/>
    <property type="evidence" value="ECO:0007669"/>
    <property type="project" value="InterPro"/>
</dbReference>
<dbReference type="CDD" id="cd07377">
    <property type="entry name" value="WHTH_GntR"/>
    <property type="match status" value="1"/>
</dbReference>
<keyword evidence="6" id="KW-1185">Reference proteome</keyword>
<dbReference type="InterPro" id="IPR036388">
    <property type="entry name" value="WH-like_DNA-bd_sf"/>
</dbReference>
<dbReference type="SUPFAM" id="SSF64288">
    <property type="entry name" value="Chorismate lyase-like"/>
    <property type="match status" value="1"/>
</dbReference>
<dbReference type="SUPFAM" id="SSF46785">
    <property type="entry name" value="Winged helix' DNA-binding domain"/>
    <property type="match status" value="1"/>
</dbReference>
<organism evidence="5 6">
    <name type="scientific">Granulosicoccus antarcticus IMCC3135</name>
    <dbReference type="NCBI Taxonomy" id="1192854"/>
    <lineage>
        <taxon>Bacteria</taxon>
        <taxon>Pseudomonadati</taxon>
        <taxon>Pseudomonadota</taxon>
        <taxon>Gammaproteobacteria</taxon>
        <taxon>Chromatiales</taxon>
        <taxon>Granulosicoccaceae</taxon>
        <taxon>Granulosicoccus</taxon>
    </lineage>
</organism>
<reference evidence="5 6" key="1">
    <citation type="submission" date="2016-12" db="EMBL/GenBank/DDBJ databases">
        <authorList>
            <person name="Song W.-J."/>
            <person name="Kurnit D.M."/>
        </authorList>
    </citation>
    <scope>NUCLEOTIDE SEQUENCE [LARGE SCALE GENOMIC DNA]</scope>
    <source>
        <strain evidence="5 6">IMCC3135</strain>
    </source>
</reference>
<dbReference type="AlphaFoldDB" id="A0A2Z2NUX5"/>
<dbReference type="PANTHER" id="PTHR44846:SF16">
    <property type="entry name" value="TRANSCRIPTIONAL REGULATOR PHNF-RELATED"/>
    <property type="match status" value="1"/>
</dbReference>
<dbReference type="SMART" id="SM00345">
    <property type="entry name" value="HTH_GNTR"/>
    <property type="match status" value="1"/>
</dbReference>
<dbReference type="KEGG" id="gai:IMCC3135_21190"/>
<sequence>MQSQCLWGCVYLALVYAKNIRNILLDKSSINGWMDVQAEVLHRLHTRVWKPGELLPSEADLATEFGCARTTVNRALQAIAEEGLLERRRRGGTRVVIHPEHKASFNIPVIRQQVEQKGQSYDYQLISRRLARPGKAIKAKMCLLEDSKILCIRAVHMADKRPFVLENRWIDISVVPAAESADFTSQSANEWLVEHVPFSGGDLILEACHANDADAQVLECDAQTALFRAERTTRNTQGATITFVQLVYAPGYRMSIDL</sequence>
<dbReference type="PROSITE" id="PS50949">
    <property type="entry name" value="HTH_GNTR"/>
    <property type="match status" value="1"/>
</dbReference>
<dbReference type="InterPro" id="IPR011663">
    <property type="entry name" value="UTRA"/>
</dbReference>
<dbReference type="SMART" id="SM00866">
    <property type="entry name" value="UTRA"/>
    <property type="match status" value="1"/>
</dbReference>
<dbReference type="InterPro" id="IPR028978">
    <property type="entry name" value="Chorismate_lyase_/UTRA_dom_sf"/>
</dbReference>
<keyword evidence="3" id="KW-0804">Transcription</keyword>
<keyword evidence="1" id="KW-0805">Transcription regulation</keyword>
<dbReference type="Pfam" id="PF00392">
    <property type="entry name" value="GntR"/>
    <property type="match status" value="1"/>
</dbReference>
<feature type="domain" description="HTH gntR-type" evidence="4">
    <location>
        <begin position="30"/>
        <end position="98"/>
    </location>
</feature>
<evidence type="ECO:0000313" key="6">
    <source>
        <dbReference type="Proteomes" id="UP000250079"/>
    </source>
</evidence>
<dbReference type="Gene3D" id="1.10.10.10">
    <property type="entry name" value="Winged helix-like DNA-binding domain superfamily/Winged helix DNA-binding domain"/>
    <property type="match status" value="1"/>
</dbReference>
<dbReference type="InterPro" id="IPR036390">
    <property type="entry name" value="WH_DNA-bd_sf"/>
</dbReference>
<dbReference type="PRINTS" id="PR00035">
    <property type="entry name" value="HTHGNTR"/>
</dbReference>
<evidence type="ECO:0000256" key="1">
    <source>
        <dbReference type="ARBA" id="ARBA00023015"/>
    </source>
</evidence>
<dbReference type="InterPro" id="IPR000524">
    <property type="entry name" value="Tscrpt_reg_HTH_GntR"/>
</dbReference>
<protein>
    <submittedName>
        <fullName evidence="5">Putative HTH-type transcriptional regulator YurK</fullName>
    </submittedName>
</protein>
<dbReference type="Gene3D" id="3.40.1410.10">
    <property type="entry name" value="Chorismate lyase-like"/>
    <property type="match status" value="1"/>
</dbReference>
<dbReference type="InterPro" id="IPR050679">
    <property type="entry name" value="Bact_HTH_transcr_reg"/>
</dbReference>
<dbReference type="EMBL" id="CP018632">
    <property type="protein sequence ID" value="ASJ74315.1"/>
    <property type="molecule type" value="Genomic_DNA"/>
</dbReference>
<dbReference type="Proteomes" id="UP000250079">
    <property type="component" value="Chromosome"/>
</dbReference>
<keyword evidence="2" id="KW-0238">DNA-binding</keyword>
<evidence type="ECO:0000256" key="3">
    <source>
        <dbReference type="ARBA" id="ARBA00023163"/>
    </source>
</evidence>
<dbReference type="Pfam" id="PF07702">
    <property type="entry name" value="UTRA"/>
    <property type="match status" value="1"/>
</dbReference>
<evidence type="ECO:0000313" key="5">
    <source>
        <dbReference type="EMBL" id="ASJ74315.1"/>
    </source>
</evidence>
<dbReference type="PANTHER" id="PTHR44846">
    <property type="entry name" value="MANNOSYL-D-GLYCERATE TRANSPORT/METABOLISM SYSTEM REPRESSOR MNGR-RELATED"/>
    <property type="match status" value="1"/>
</dbReference>
<evidence type="ECO:0000259" key="4">
    <source>
        <dbReference type="PROSITE" id="PS50949"/>
    </source>
</evidence>
<dbReference type="GO" id="GO:0003677">
    <property type="term" value="F:DNA binding"/>
    <property type="evidence" value="ECO:0007669"/>
    <property type="project" value="UniProtKB-KW"/>
</dbReference>
<accession>A0A2Z2NUX5</accession>
<gene>
    <name evidence="5" type="primary">yurK_2</name>
    <name evidence="5" type="ORF">IMCC3135_21190</name>
</gene>
<evidence type="ECO:0000256" key="2">
    <source>
        <dbReference type="ARBA" id="ARBA00023125"/>
    </source>
</evidence>